<proteinExistence type="predicted"/>
<sequence length="150" mass="17204">MLSIVIEITPTRVKHKGNSLNRILDIENDAGEILDDSEEDYYVNGFRRSKRKSKHRNRDKGYSYSTSSGASDSRSSSSDSSDLERNPGNPFTIHKNKYKQNWLWNTFMDGNHMNLNPLAPKLGNLGPSGADLLFGRKWWYFNQDDYKPLG</sequence>
<gene>
    <name evidence="1" type="ORF">K1T71_003495</name>
</gene>
<organism evidence="1 2">
    <name type="scientific">Dendrolimus kikuchii</name>
    <dbReference type="NCBI Taxonomy" id="765133"/>
    <lineage>
        <taxon>Eukaryota</taxon>
        <taxon>Metazoa</taxon>
        <taxon>Ecdysozoa</taxon>
        <taxon>Arthropoda</taxon>
        <taxon>Hexapoda</taxon>
        <taxon>Insecta</taxon>
        <taxon>Pterygota</taxon>
        <taxon>Neoptera</taxon>
        <taxon>Endopterygota</taxon>
        <taxon>Lepidoptera</taxon>
        <taxon>Glossata</taxon>
        <taxon>Ditrysia</taxon>
        <taxon>Bombycoidea</taxon>
        <taxon>Lasiocampidae</taxon>
        <taxon>Dendrolimus</taxon>
    </lineage>
</organism>
<dbReference type="EMBL" id="CM034391">
    <property type="protein sequence ID" value="KAJ0181410.1"/>
    <property type="molecule type" value="Genomic_DNA"/>
</dbReference>
<accession>A0ACC1DC35</accession>
<dbReference type="Proteomes" id="UP000824533">
    <property type="component" value="Linkage Group LG05"/>
</dbReference>
<keyword evidence="2" id="KW-1185">Reference proteome</keyword>
<name>A0ACC1DC35_9NEOP</name>
<reference evidence="1 2" key="1">
    <citation type="journal article" date="2021" name="Front. Genet.">
        <title>Chromosome-Level Genome Assembly Reveals Significant Gene Expansion in the Toll and IMD Signaling Pathways of Dendrolimus kikuchii.</title>
        <authorList>
            <person name="Zhou J."/>
            <person name="Wu P."/>
            <person name="Xiong Z."/>
            <person name="Liu N."/>
            <person name="Zhao N."/>
            <person name="Ji M."/>
            <person name="Qiu Y."/>
            <person name="Yang B."/>
        </authorList>
    </citation>
    <scope>NUCLEOTIDE SEQUENCE [LARGE SCALE GENOMIC DNA]</scope>
    <source>
        <strain evidence="1">Ann1</strain>
    </source>
</reference>
<protein>
    <submittedName>
        <fullName evidence="1">Uncharacterized protein</fullName>
    </submittedName>
</protein>
<comment type="caution">
    <text evidence="1">The sequence shown here is derived from an EMBL/GenBank/DDBJ whole genome shotgun (WGS) entry which is preliminary data.</text>
</comment>
<evidence type="ECO:0000313" key="1">
    <source>
        <dbReference type="EMBL" id="KAJ0181410.1"/>
    </source>
</evidence>
<evidence type="ECO:0000313" key="2">
    <source>
        <dbReference type="Proteomes" id="UP000824533"/>
    </source>
</evidence>